<dbReference type="InterPro" id="IPR011251">
    <property type="entry name" value="Luciferase-like_dom"/>
</dbReference>
<dbReference type="InterPro" id="IPR036661">
    <property type="entry name" value="Luciferase-like_sf"/>
</dbReference>
<dbReference type="SUPFAM" id="SSF51679">
    <property type="entry name" value="Bacterial luciferase-like"/>
    <property type="match status" value="1"/>
</dbReference>
<feature type="domain" description="Luciferase-like" evidence="1">
    <location>
        <begin position="19"/>
        <end position="288"/>
    </location>
</feature>
<dbReference type="GO" id="GO:0016705">
    <property type="term" value="F:oxidoreductase activity, acting on paired donors, with incorporation or reduction of molecular oxygen"/>
    <property type="evidence" value="ECO:0007669"/>
    <property type="project" value="InterPro"/>
</dbReference>
<reference evidence="2 3" key="1">
    <citation type="submission" date="2016-10" db="EMBL/GenBank/DDBJ databases">
        <authorList>
            <person name="de Groot N.N."/>
        </authorList>
    </citation>
    <scope>NUCLEOTIDE SEQUENCE [LARGE SCALE GENOMIC DNA]</scope>
    <source>
        <strain evidence="2 3">LMG 18387</strain>
    </source>
</reference>
<dbReference type="GO" id="GO:0005829">
    <property type="term" value="C:cytosol"/>
    <property type="evidence" value="ECO:0007669"/>
    <property type="project" value="TreeGrafter"/>
</dbReference>
<dbReference type="RefSeq" id="WP_084303295.1">
    <property type="nucleotide sequence ID" value="NZ_FNDG01000002.1"/>
</dbReference>
<organism evidence="2 3">
    <name type="scientific">Phytopseudomonas flavescens</name>
    <dbReference type="NCBI Taxonomy" id="29435"/>
    <lineage>
        <taxon>Bacteria</taxon>
        <taxon>Pseudomonadati</taxon>
        <taxon>Pseudomonadota</taxon>
        <taxon>Gammaproteobacteria</taxon>
        <taxon>Pseudomonadales</taxon>
        <taxon>Pseudomonadaceae</taxon>
        <taxon>Phytopseudomonas</taxon>
    </lineage>
</organism>
<dbReference type="PANTHER" id="PTHR30137:SF15">
    <property type="entry name" value="BLL6902 PROTEIN"/>
    <property type="match status" value="1"/>
</dbReference>
<dbReference type="Gene3D" id="3.20.20.30">
    <property type="entry name" value="Luciferase-like domain"/>
    <property type="match status" value="1"/>
</dbReference>
<keyword evidence="2" id="KW-0503">Monooxygenase</keyword>
<protein>
    <submittedName>
        <fullName evidence="2">Flavin-dependent oxidoreductase, luciferase family (Includes alkanesulfonate monooxygenase SsuD and methylene tetrahydromethanopterin reductase)</fullName>
    </submittedName>
</protein>
<proteinExistence type="predicted"/>
<name>A0A1G7Z6U1_9GAMM</name>
<evidence type="ECO:0000313" key="2">
    <source>
        <dbReference type="EMBL" id="SDH04216.1"/>
    </source>
</evidence>
<dbReference type="Pfam" id="PF00296">
    <property type="entry name" value="Bac_luciferase"/>
    <property type="match status" value="1"/>
</dbReference>
<dbReference type="STRING" id="29435.SAMN05216588_102222"/>
<accession>A0A1G7Z6U1</accession>
<keyword evidence="2" id="KW-0560">Oxidoreductase</keyword>
<dbReference type="InterPro" id="IPR050766">
    <property type="entry name" value="Bact_Lucif_Oxidored"/>
</dbReference>
<gene>
    <name evidence="2" type="ORF">SAMN05216588_102222</name>
</gene>
<evidence type="ECO:0000259" key="1">
    <source>
        <dbReference type="Pfam" id="PF00296"/>
    </source>
</evidence>
<dbReference type="AlphaFoldDB" id="A0A1G7Z6U1"/>
<dbReference type="GO" id="GO:0004497">
    <property type="term" value="F:monooxygenase activity"/>
    <property type="evidence" value="ECO:0007669"/>
    <property type="project" value="UniProtKB-KW"/>
</dbReference>
<evidence type="ECO:0000313" key="3">
    <source>
        <dbReference type="Proteomes" id="UP000198606"/>
    </source>
</evidence>
<dbReference type="Proteomes" id="UP000198606">
    <property type="component" value="Unassembled WGS sequence"/>
</dbReference>
<dbReference type="PANTHER" id="PTHR30137">
    <property type="entry name" value="LUCIFERASE-LIKE MONOOXYGENASE"/>
    <property type="match status" value="1"/>
</dbReference>
<dbReference type="EMBL" id="FNDG01000002">
    <property type="protein sequence ID" value="SDH04216.1"/>
    <property type="molecule type" value="Genomic_DNA"/>
</dbReference>
<sequence>MSETFRLGFLNRVYSPYFTPQVYQDALELFSVAEALGFDTGWVAQHHLGCESGRLPSPLPLLAAAAQRTRRIGLATGIIVLPHEPALRLAEDAAVLDLLADGRLQLGLGAGFDPDSFSSFGQDIGRRHDEYDTRIEQLQCFISGAQLNANGQALNPPAHGLAQRTWEATSRVEQVALRGNGLIVAPNPNLPAAANTALIERYRNAWSHGNQRSRVALVRAVFPGADANDPASTLNRDIHAYIRGKQSIGSYDSGGADGFAAVLERLDILHGSSAGIISRLSQGPRLGAGDHLVVQVQTSSTRLDEAIRHLALIAREIAPALGWKRAVSTHSLHKAALS</sequence>